<dbReference type="InterPro" id="IPR052415">
    <property type="entry name" value="Diphthine_MTase"/>
</dbReference>
<organism evidence="5 6">
    <name type="scientific">Podospora pseudopauciseta</name>
    <dbReference type="NCBI Taxonomy" id="2093780"/>
    <lineage>
        <taxon>Eukaryota</taxon>
        <taxon>Fungi</taxon>
        <taxon>Dikarya</taxon>
        <taxon>Ascomycota</taxon>
        <taxon>Pezizomycotina</taxon>
        <taxon>Sordariomycetes</taxon>
        <taxon>Sordariomycetidae</taxon>
        <taxon>Sordariales</taxon>
        <taxon>Podosporaceae</taxon>
        <taxon>Podospora</taxon>
    </lineage>
</organism>
<comment type="pathway">
    <text evidence="3">Protein modification.</text>
</comment>
<feature type="region of interest" description="Disordered" evidence="4">
    <location>
        <begin position="51"/>
        <end position="80"/>
    </location>
</feature>
<dbReference type="Gene3D" id="2.130.10.10">
    <property type="entry name" value="YVTN repeat-like/Quinoprotein amine dehydrogenase"/>
    <property type="match status" value="1"/>
</dbReference>
<protein>
    <recommendedName>
        <fullName evidence="7">Diphthine methyltransferase</fullName>
    </recommendedName>
</protein>
<dbReference type="RefSeq" id="XP_062764415.1">
    <property type="nucleotide sequence ID" value="XM_062913153.1"/>
</dbReference>
<gene>
    <name evidence="5" type="ORF">QC763_505630</name>
</gene>
<dbReference type="GeneID" id="87933496"/>
<keyword evidence="1" id="KW-0853">WD repeat</keyword>
<dbReference type="Proteomes" id="UP001326199">
    <property type="component" value="Unassembled WGS sequence"/>
</dbReference>
<reference evidence="5 6" key="1">
    <citation type="journal article" date="2023" name="bioRxiv">
        <title>High-quality genome assemblies of four members of thePodospora anserinaspecies complex.</title>
        <authorList>
            <person name="Ament-Velasquez S.L."/>
            <person name="Vogan A.A."/>
            <person name="Wallerman O."/>
            <person name="Hartmann F."/>
            <person name="Gautier V."/>
            <person name="Silar P."/>
            <person name="Giraud T."/>
            <person name="Johannesson H."/>
        </authorList>
    </citation>
    <scope>NUCLEOTIDE SEQUENCE [LARGE SCALE GENOMIC DNA]</scope>
    <source>
        <strain evidence="5 6">CBS 411.78</strain>
    </source>
</reference>
<sequence length="422" mass="46742">MWSKMEEDSGKLINSVWSRELDLPPSCVEFCPAHPSYFLVGTYNLQKDDVDAHTPEQDAGDDDNKDDVKSQAAKPKKAQSRNGSILVFQLQDDNNIVPIQTEPQPSALLDLHFNPIEGFWDICATVSSTATLAIFKLSPGPEDDKPLKHLNTMDISSLSGGDISASDGSEILFLSVCWHPSRADMLAVTTNTGHVYLVHLPAWDKGWKLLPEPATTHTLEAWTVNLSPYLGPTNSPEEVFFRIFSGGDDSKLRFGTVIWSPSDDHLTETISAVEARGHDAGVTAILPLFVLEDGSELLVTGSYDENIRLFSLAPYGRPKNLVEIGLGGGVWRLKLINLDKTPSPTYNWRARILASCMHAGSRVVDVLQTVDGEHHVRVLGRFEEHKSMNYGSDFHPQRKDSLTAVSTSFYDRLLCLWQLDIA</sequence>
<comment type="caution">
    <text evidence="5">The sequence shown here is derived from an EMBL/GenBank/DDBJ whole genome shotgun (WGS) entry which is preliminary data.</text>
</comment>
<accession>A0ABR0H9A8</accession>
<dbReference type="PANTHER" id="PTHR46042:SF1">
    <property type="entry name" value="DIPHTHINE METHYLTRANSFERASE"/>
    <property type="match status" value="1"/>
</dbReference>
<dbReference type="SUPFAM" id="SSF101908">
    <property type="entry name" value="Putative isomerase YbhE"/>
    <property type="match status" value="1"/>
</dbReference>
<evidence type="ECO:0000256" key="4">
    <source>
        <dbReference type="SAM" id="MobiDB-lite"/>
    </source>
</evidence>
<evidence type="ECO:0000313" key="6">
    <source>
        <dbReference type="Proteomes" id="UP001326199"/>
    </source>
</evidence>
<evidence type="ECO:0000256" key="1">
    <source>
        <dbReference type="ARBA" id="ARBA00022574"/>
    </source>
</evidence>
<proteinExistence type="predicted"/>
<keyword evidence="2" id="KW-0677">Repeat</keyword>
<keyword evidence="6" id="KW-1185">Reference proteome</keyword>
<evidence type="ECO:0000256" key="2">
    <source>
        <dbReference type="ARBA" id="ARBA00022737"/>
    </source>
</evidence>
<dbReference type="EMBL" id="JAFFHB010000007">
    <property type="protein sequence ID" value="KAK4664449.1"/>
    <property type="molecule type" value="Genomic_DNA"/>
</dbReference>
<evidence type="ECO:0008006" key="7">
    <source>
        <dbReference type="Google" id="ProtNLM"/>
    </source>
</evidence>
<dbReference type="PANTHER" id="PTHR46042">
    <property type="entry name" value="DIPHTHINE METHYLTRANSFERASE"/>
    <property type="match status" value="1"/>
</dbReference>
<dbReference type="InterPro" id="IPR015943">
    <property type="entry name" value="WD40/YVTN_repeat-like_dom_sf"/>
</dbReference>
<name>A0ABR0H9A8_9PEZI</name>
<evidence type="ECO:0000256" key="3">
    <source>
        <dbReference type="ARBA" id="ARBA00043952"/>
    </source>
</evidence>
<evidence type="ECO:0000313" key="5">
    <source>
        <dbReference type="EMBL" id="KAK4664449.1"/>
    </source>
</evidence>